<evidence type="ECO:0000313" key="1">
    <source>
        <dbReference type="EMBL" id="CAG8515180.1"/>
    </source>
</evidence>
<reference evidence="1" key="1">
    <citation type="submission" date="2021-06" db="EMBL/GenBank/DDBJ databases">
        <authorList>
            <person name="Kallberg Y."/>
            <person name="Tangrot J."/>
            <person name="Rosling A."/>
        </authorList>
    </citation>
    <scope>NUCLEOTIDE SEQUENCE</scope>
    <source>
        <strain evidence="1">CL551</strain>
    </source>
</reference>
<proteinExistence type="predicted"/>
<protein>
    <submittedName>
        <fullName evidence="1">16516_t:CDS:1</fullName>
    </submittedName>
</protein>
<dbReference type="AlphaFoldDB" id="A0A9N9A2B1"/>
<sequence length="59" mass="6807">MFKSTRKQVKRQVDDRFISARKILTKLFSVNTKWVSVVGINIVKGVQYYASLNLEAFSP</sequence>
<keyword evidence="2" id="KW-1185">Reference proteome</keyword>
<gene>
    <name evidence="1" type="ORF">AMORRO_LOCUS3928</name>
</gene>
<dbReference type="Proteomes" id="UP000789342">
    <property type="component" value="Unassembled WGS sequence"/>
</dbReference>
<evidence type="ECO:0000313" key="2">
    <source>
        <dbReference type="Proteomes" id="UP000789342"/>
    </source>
</evidence>
<comment type="caution">
    <text evidence="1">The sequence shown here is derived from an EMBL/GenBank/DDBJ whole genome shotgun (WGS) entry which is preliminary data.</text>
</comment>
<dbReference type="EMBL" id="CAJVPV010002003">
    <property type="protein sequence ID" value="CAG8515180.1"/>
    <property type="molecule type" value="Genomic_DNA"/>
</dbReference>
<name>A0A9N9A2B1_9GLOM</name>
<accession>A0A9N9A2B1</accession>
<organism evidence="1 2">
    <name type="scientific">Acaulospora morrowiae</name>
    <dbReference type="NCBI Taxonomy" id="94023"/>
    <lineage>
        <taxon>Eukaryota</taxon>
        <taxon>Fungi</taxon>
        <taxon>Fungi incertae sedis</taxon>
        <taxon>Mucoromycota</taxon>
        <taxon>Glomeromycotina</taxon>
        <taxon>Glomeromycetes</taxon>
        <taxon>Diversisporales</taxon>
        <taxon>Acaulosporaceae</taxon>
        <taxon>Acaulospora</taxon>
    </lineage>
</organism>